<feature type="domain" description="Schizont-infected cell agglutination extracellular beta" evidence="2">
    <location>
        <begin position="1634"/>
        <end position="1824"/>
    </location>
</feature>
<evidence type="ECO:0000313" key="5">
    <source>
        <dbReference type="EMBL" id="OTN67364.1"/>
    </source>
</evidence>
<dbReference type="InterPro" id="IPR024285">
    <property type="entry name" value="SICA_extracell_b"/>
</dbReference>
<dbReference type="EMBL" id="NETL01000020">
    <property type="protein sequence ID" value="OTN67364.1"/>
    <property type="molecule type" value="Genomic_DNA"/>
</dbReference>
<evidence type="ECO:0000259" key="4">
    <source>
        <dbReference type="Pfam" id="PF12887"/>
    </source>
</evidence>
<sequence>MAAPAGSDLFRAWLQEYANGSTTGSTDAAAKAAEIEAEMKKNLEKEFGILKEWLVSQESYEMGKLCSGAGDLGDEDPVKKGYMKVLCKGIMEIRYFMSGVKARRTRGGGGDDTVEKETLTGAKAYSRCVVGMLAMSELYGDHCNMADVIKKITTDVDNNLRNHLGPEHMANWEKCKNIKQVDLIFGRSILHDEIKKWKDGEREKAEFARRPEYRVPERLGILWYYWSHACKRGSTDMETRKKQFLNENKTSVVEFMKLDNSNSGQSNTFSLADVLMNSEIQLPENTIQGILKEMVADSANGTVEPSKMKTAVQTLEKESKKTQAEVCMKNSTKFCDRLKCAKQYWKLKNKDQGNTDKFWDEYVNGKLDNLFNGVNNTGSSSTAAANCEKSGVDTANKEACKLITTKLEQIYQNSNGSVGDKLSEQIIKCLLLKEYAKKLKEKAKENGFCSIDNGLQKAFDQSKEIMQNGGTSCQTANGTNSCFECNWNDKEDYEDCPIGNGQNGKVKEEVVKLFNGNNDQTKDDGIQKTLAKFNEGNSLCEWVNCAAKRSEENNSKNKVQGTGQVSGQNDFWETKVKELWGELSEAMRGSNGEGKGNGCETLENPSDKTACNYLHAGLEQLYKNDQTTATSPSASSDADVLKNNPSFRHAMGCFLLHAYAKYMQRESVCVIEKGIQKAFDSWKNLESKAPSCNGSGKGQCVPCQWKESDYDSCSINTTGQSTGQGSKIGEKLKDIVNKDKDKKIKEMLTNINKIEKLCDGLKCIASHLNSSSSKHSTTAEKFWEKEDGAVAKLWTELSTAMTKTNGKDNANGQCNALENPSDQRTCNYLHAGFKQLYQPDNSPGTVNNGTILSKDNPSLRQTMGCILLHSYAQHMKGKAICDIEKGITQAFQNNNANCNGGNGQCVPCQWEDKAQLEKCNVRTSTNDTGTAGDKVEDIFQEDKDKNIKTMLTEINKMETLCNRLQCIASHLNSTNTQHSGKQNAKEFWKEETGEVRKLWQELADAMKKTNGKTDQNECDQMDDGTGTGGRLATDPERKACQYLTLGFNKLKTISLNGRNGILHKDPLFVQTMGCLLLKEYAKQMGKKSTCLIESGIKKAFGSWNPSNKTDCKDSSPCIECKFEDNIENCQITTNGSTKETADEKLKAVKSQITDTLTPTMGDMNKTESLCNQLQCAAGKWFHEHSKDNGGSNKKTWCEFWEKEGVKPKLQDLFEKIKSGGQDTNDVCNKFGDENPDSVERKACNHITAGLQHIKDIPPSGSGNGVVQSKDQDNQLLQRAVGCIALNMYADQIIAKSKDSCPIDESKIQDMFTKWNEKYNNNSSSSPSCNDVNNKDCFVCKRVQKSELNNCQLSVDTNLVETNQSTTCKTDANEAVKVQTQMNKFLNIEDNQSQSIAQVKDTLTSITDITKSPFCTQLQCAAKKYAKSKNGKISPWEGFWEETGEVGQLWTELSTTMTEKGTTNQNGCDQMYDNGTGTTTREATNPEKKACNYLHVGLNQLYNPPATAALTPSLLSSSGTISLKDNPLLRRTLGCLLLKEYAKKMKEKSTCVIDSGIEKAFKEWNGNITNGTCTDKEPCVPCQWKDDSIDTCKINTTGTGGTTTPTPVREKLTQVQPQITNSATNTLPKINEMSTLCEYIKCAGPKWFKNRATPNGNSGGTPTPTKNWCDFWEREGVRPELQKMFKEIEKNGTNNANNKNAPCNEFGDGNENSVERKACNHITTGLKYINDIQPNGGSGSTANPSIGQDNQLFFRTVGCLALNMYADKIRDATQNSCPIDETTINKMFDKWNEKYNNNSSSSSPCNGSNNVCFKCTRQPNFNSCELSVDSSLVDKTTNGNCTSSEEHKKVQTQMKKLLEDKSQSNSINNTMQKTFSEITKMDHNFCTQVQCAAKKWKSINDKNGQSSGVTWKNIEEDATKELTKLLEHMMQPSEQKDVDKYCKDNEDKWNKIGHKQGRTNKAACLLFAAGLKHIYTHGNGRVNGPSFGQTMGCLFLKEYAKQLIDLADKEKKYKVHPDCSVDKGINYAFSKSNAIMESTPPCNKNGNSCFECKLNDYDDCKIGTDNVKTKVESIFQDEPNKNHMEKTLENTVCPILLTDILTPFLPLAPVSIGLSAMAYYLWKYFGPLGKGGPRFRRSPADIPGPSVQEQVLDHVQQDSSHEYRLVKERKPRSAPTRTKRSGRANRRTIIEIHFEVLDECQKGDTQLNQKDFLELLVREFMGSEFMEEEQVPKEEVLMEGVPMELVPIEDVPSLGSGLMV</sequence>
<dbReference type="VEuPathDB" id="PlasmoDB:PKA1H_020022300"/>
<dbReference type="InterPro" id="IPR024290">
    <property type="entry name" value="SICA_extracell_a"/>
</dbReference>
<feature type="domain" description="Schizont-infected cell agglutination extracellular beta" evidence="2">
    <location>
        <begin position="1883"/>
        <end position="2061"/>
    </location>
</feature>
<protein>
    <submittedName>
        <fullName evidence="5">SICAvar type I</fullName>
    </submittedName>
</protein>
<feature type="domain" description="Schizont-infected cell agglutination extracellular beta" evidence="2">
    <location>
        <begin position="756"/>
        <end position="921"/>
    </location>
</feature>
<dbReference type="VEuPathDB" id="PlasmoDB:PKNH_0727400"/>
<feature type="domain" description="Schizont-infected cell agglutination extracellular beta" evidence="2">
    <location>
        <begin position="1413"/>
        <end position="1593"/>
    </location>
</feature>
<dbReference type="VEuPathDB" id="PlasmoDB:PKA1H_130032200"/>
<feature type="region of interest" description="Disordered" evidence="1">
    <location>
        <begin position="1010"/>
        <end position="1030"/>
    </location>
</feature>
<feature type="domain" description="Schizont-infected cell agglutination extracellular beta" evidence="2">
    <location>
        <begin position="959"/>
        <end position="1131"/>
    </location>
</feature>
<dbReference type="VEuPathDB" id="PlasmoDB:PKA1H_120076500"/>
<dbReference type="Proteomes" id="UP000195012">
    <property type="component" value="Unassembled WGS sequence"/>
</dbReference>
<feature type="domain" description="Schizont-infected cell agglutination extracellular beta" evidence="2">
    <location>
        <begin position="333"/>
        <end position="498"/>
    </location>
</feature>
<evidence type="ECO:0000256" key="1">
    <source>
        <dbReference type="SAM" id="MobiDB-lite"/>
    </source>
</evidence>
<gene>
    <name evidence="5" type="ORF">PKNOH_S06429400</name>
</gene>
<feature type="domain" description="Schizont-infected cell agglutination extracellular alpha" evidence="4">
    <location>
        <begin position="8"/>
        <end position="197"/>
    </location>
</feature>
<dbReference type="Pfam" id="PF12887">
    <property type="entry name" value="SICA_alpha"/>
    <property type="match status" value="1"/>
</dbReference>
<dbReference type="VEuPathDB" id="PlasmoDB:PKNOH_S06429400"/>
<feature type="domain" description="Schizont-infected cell agglutination extracellular beta" evidence="2">
    <location>
        <begin position="1168"/>
        <end position="1351"/>
    </location>
</feature>
<reference evidence="5 6" key="1">
    <citation type="submission" date="2017-05" db="EMBL/GenBank/DDBJ databases">
        <title>PacBio assembly of a Plasmodium knowlesi genome sequence with Hi-C correction and manual annotation of the SICAvar gene family.</title>
        <authorList>
            <person name="Lapp S.A."/>
            <person name="Geraldo J.A."/>
            <person name="Chien J.-T."/>
            <person name="Ay F."/>
            <person name="Pakala S.B."/>
            <person name="Batugedara G."/>
            <person name="Humphrey J.C."/>
            <person name="Debarry J.D."/>
            <person name="Le Roch K.G."/>
            <person name="Galinski M.R."/>
            <person name="Kissinger J.C."/>
        </authorList>
    </citation>
    <scope>NUCLEOTIDE SEQUENCE [LARGE SCALE GENOMIC DNA]</scope>
    <source>
        <strain evidence="6">Malayan Strain Pk1 (A+)</strain>
    </source>
</reference>
<evidence type="ECO:0000313" key="6">
    <source>
        <dbReference type="Proteomes" id="UP000195012"/>
    </source>
</evidence>
<dbReference type="Pfam" id="PF12879">
    <property type="entry name" value="SICA_C"/>
    <property type="match status" value="1"/>
</dbReference>
<proteinExistence type="predicted"/>
<dbReference type="InterPro" id="IPR024288">
    <property type="entry name" value="SICA_C"/>
</dbReference>
<organism evidence="5 6">
    <name type="scientific">Plasmodium knowlesi</name>
    <dbReference type="NCBI Taxonomy" id="5850"/>
    <lineage>
        <taxon>Eukaryota</taxon>
        <taxon>Sar</taxon>
        <taxon>Alveolata</taxon>
        <taxon>Apicomplexa</taxon>
        <taxon>Aconoidasida</taxon>
        <taxon>Haemosporida</taxon>
        <taxon>Plasmodiidae</taxon>
        <taxon>Plasmodium</taxon>
        <taxon>Plasmodium (Plasmodium)</taxon>
    </lineage>
</organism>
<feature type="domain" description="Schizont-infected cell agglutination extracellular beta" evidence="2">
    <location>
        <begin position="538"/>
        <end position="715"/>
    </location>
</feature>
<dbReference type="Pfam" id="PF12878">
    <property type="entry name" value="SICA_beta"/>
    <property type="match status" value="8"/>
</dbReference>
<evidence type="ECO:0000259" key="2">
    <source>
        <dbReference type="Pfam" id="PF12878"/>
    </source>
</evidence>
<name>A0A1Y3DRZ0_PLAKN</name>
<evidence type="ECO:0000259" key="3">
    <source>
        <dbReference type="Pfam" id="PF12879"/>
    </source>
</evidence>
<feature type="domain" description="Schizont-infected cell agglutination C-terminal" evidence="3">
    <location>
        <begin position="2122"/>
        <end position="2258"/>
    </location>
</feature>
<comment type="caution">
    <text evidence="5">The sequence shown here is derived from an EMBL/GenBank/DDBJ whole genome shotgun (WGS) entry which is preliminary data.</text>
</comment>
<accession>A0A1Y3DRZ0</accession>